<dbReference type="VEuPathDB" id="TriTrypDB:ECC02_008871"/>
<feature type="repeat" description="WD" evidence="7">
    <location>
        <begin position="198"/>
        <end position="232"/>
    </location>
</feature>
<feature type="repeat" description="WD" evidence="7">
    <location>
        <begin position="96"/>
        <end position="123"/>
    </location>
</feature>
<dbReference type="InterPro" id="IPR015943">
    <property type="entry name" value="WD40/YVTN_repeat-like_dom_sf"/>
</dbReference>
<keyword evidence="9" id="KW-0732">Signal</keyword>
<reference evidence="11 12" key="1">
    <citation type="journal article" date="2019" name="Genome Biol. Evol.">
        <title>Nanopore Sequencing Significantly Improves Genome Assembly of the Protozoan Parasite Trypanosoma cruzi.</title>
        <authorList>
            <person name="Diaz-Viraque F."/>
            <person name="Pita S."/>
            <person name="Greif G."/>
            <person name="de Souza R.C.M."/>
            <person name="Iraola G."/>
            <person name="Robello C."/>
        </authorList>
    </citation>
    <scope>NUCLEOTIDE SEQUENCE [LARGE SCALE GENOMIC DNA]</scope>
    <source>
        <strain evidence="11 12">Berenice</strain>
    </source>
</reference>
<dbReference type="Pfam" id="PF24105">
    <property type="entry name" value="Beta-prop_CAF1B_HIR1"/>
    <property type="match status" value="1"/>
</dbReference>
<dbReference type="GO" id="GO:0006338">
    <property type="term" value="P:chromatin remodeling"/>
    <property type="evidence" value="ECO:0007669"/>
    <property type="project" value="TreeGrafter"/>
</dbReference>
<accession>A0A7J6XUU9</accession>
<feature type="signal peptide" evidence="9">
    <location>
        <begin position="1"/>
        <end position="18"/>
    </location>
</feature>
<evidence type="ECO:0000313" key="12">
    <source>
        <dbReference type="Proteomes" id="UP000583944"/>
    </source>
</evidence>
<evidence type="ECO:0000256" key="3">
    <source>
        <dbReference type="ARBA" id="ARBA00022574"/>
    </source>
</evidence>
<feature type="repeat" description="WD" evidence="7">
    <location>
        <begin position="481"/>
        <end position="511"/>
    </location>
</feature>
<evidence type="ECO:0000256" key="5">
    <source>
        <dbReference type="ARBA" id="ARBA00022853"/>
    </source>
</evidence>
<comment type="subcellular location">
    <subcellularLocation>
        <location evidence="1">Nucleus</location>
    </subcellularLocation>
</comment>
<dbReference type="GO" id="GO:0000417">
    <property type="term" value="C:HIR complex"/>
    <property type="evidence" value="ECO:0007669"/>
    <property type="project" value="TreeGrafter"/>
</dbReference>
<dbReference type="PROSITE" id="PS50082">
    <property type="entry name" value="WD_REPEATS_2"/>
    <property type="match status" value="3"/>
</dbReference>
<dbReference type="GO" id="GO:0005634">
    <property type="term" value="C:nucleus"/>
    <property type="evidence" value="ECO:0007669"/>
    <property type="project" value="UniProtKB-SubCell"/>
</dbReference>
<dbReference type="InterPro" id="IPR031120">
    <property type="entry name" value="HIR1-like"/>
</dbReference>
<dbReference type="GO" id="GO:0031491">
    <property type="term" value="F:nucleosome binding"/>
    <property type="evidence" value="ECO:0007669"/>
    <property type="project" value="TreeGrafter"/>
</dbReference>
<dbReference type="SUPFAM" id="SSF50978">
    <property type="entry name" value="WD40 repeat-like"/>
    <property type="match status" value="1"/>
</dbReference>
<keyword evidence="5" id="KW-0156">Chromatin regulator</keyword>
<organism evidence="11 12">
    <name type="scientific">Trypanosoma cruzi</name>
    <dbReference type="NCBI Taxonomy" id="5693"/>
    <lineage>
        <taxon>Eukaryota</taxon>
        <taxon>Discoba</taxon>
        <taxon>Euglenozoa</taxon>
        <taxon>Kinetoplastea</taxon>
        <taxon>Metakinetoplastina</taxon>
        <taxon>Trypanosomatida</taxon>
        <taxon>Trypanosomatidae</taxon>
        <taxon>Trypanosoma</taxon>
        <taxon>Schizotrypanum</taxon>
    </lineage>
</organism>
<name>A0A7J6XUU9_TRYCR</name>
<dbReference type="SMART" id="SM00320">
    <property type="entry name" value="WD40"/>
    <property type="match status" value="4"/>
</dbReference>
<comment type="similarity">
    <text evidence="2">Belongs to the WD repeat HIR1 family.</text>
</comment>
<dbReference type="PANTHER" id="PTHR13831">
    <property type="entry name" value="MEMBER OF THE HIR1 FAMILY OF WD-REPEAT PROTEINS"/>
    <property type="match status" value="1"/>
</dbReference>
<dbReference type="Gene3D" id="2.130.10.10">
    <property type="entry name" value="YVTN repeat-like/Quinoprotein amine dehydrogenase"/>
    <property type="match status" value="2"/>
</dbReference>
<proteinExistence type="inferred from homology"/>
<evidence type="ECO:0000256" key="2">
    <source>
        <dbReference type="ARBA" id="ARBA00007306"/>
    </source>
</evidence>
<dbReference type="Proteomes" id="UP000583944">
    <property type="component" value="Unassembled WGS sequence"/>
</dbReference>
<keyword evidence="3 7" id="KW-0853">WD repeat</keyword>
<feature type="region of interest" description="Disordered" evidence="8">
    <location>
        <begin position="323"/>
        <end position="349"/>
    </location>
</feature>
<keyword evidence="6" id="KW-0539">Nucleus</keyword>
<evidence type="ECO:0000256" key="9">
    <source>
        <dbReference type="SAM" id="SignalP"/>
    </source>
</evidence>
<dbReference type="GO" id="GO:0006351">
    <property type="term" value="P:DNA-templated transcription"/>
    <property type="evidence" value="ECO:0007669"/>
    <property type="project" value="InterPro"/>
</dbReference>
<feature type="region of interest" description="Disordered" evidence="8">
    <location>
        <begin position="557"/>
        <end position="598"/>
    </location>
</feature>
<evidence type="ECO:0000256" key="7">
    <source>
        <dbReference type="PROSITE-ProRule" id="PRU00221"/>
    </source>
</evidence>
<evidence type="ECO:0000313" key="11">
    <source>
        <dbReference type="EMBL" id="KAF5218222.1"/>
    </source>
</evidence>
<evidence type="ECO:0000256" key="6">
    <source>
        <dbReference type="ARBA" id="ARBA00023242"/>
    </source>
</evidence>
<feature type="region of interest" description="Disordered" evidence="8">
    <location>
        <begin position="397"/>
        <end position="437"/>
    </location>
</feature>
<feature type="chain" id="PRO_5029900475" description="CAF1B/HIR1 beta-propeller domain-containing protein" evidence="9">
    <location>
        <begin position="19"/>
        <end position="614"/>
    </location>
</feature>
<dbReference type="InterPro" id="IPR001680">
    <property type="entry name" value="WD40_rpt"/>
</dbReference>
<gene>
    <name evidence="11" type="ORF">ECC02_008871</name>
</gene>
<comment type="caution">
    <text evidence="11">The sequence shown here is derived from an EMBL/GenBank/DDBJ whole genome shotgun (WGS) entry which is preliminary data.</text>
</comment>
<evidence type="ECO:0000256" key="1">
    <source>
        <dbReference type="ARBA" id="ARBA00004123"/>
    </source>
</evidence>
<dbReference type="InterPro" id="IPR036322">
    <property type="entry name" value="WD40_repeat_dom_sf"/>
</dbReference>
<feature type="compositionally biased region" description="Low complexity" evidence="8">
    <location>
        <begin position="557"/>
        <end position="567"/>
    </location>
</feature>
<dbReference type="PANTHER" id="PTHR13831:SF0">
    <property type="entry name" value="PROTEIN HIRA"/>
    <property type="match status" value="1"/>
</dbReference>
<feature type="compositionally biased region" description="Basic and acidic residues" evidence="8">
    <location>
        <begin position="416"/>
        <end position="429"/>
    </location>
</feature>
<evidence type="ECO:0000256" key="8">
    <source>
        <dbReference type="SAM" id="MobiDB-lite"/>
    </source>
</evidence>
<evidence type="ECO:0000256" key="4">
    <source>
        <dbReference type="ARBA" id="ARBA00022737"/>
    </source>
</evidence>
<feature type="domain" description="CAF1B/HIR1 beta-propeller" evidence="10">
    <location>
        <begin position="67"/>
        <end position="513"/>
    </location>
</feature>
<evidence type="ECO:0000259" key="10">
    <source>
        <dbReference type="Pfam" id="PF24105"/>
    </source>
</evidence>
<keyword evidence="4" id="KW-0677">Repeat</keyword>
<dbReference type="VEuPathDB" id="TriTrypDB:BCY84_22812"/>
<sequence length="614" mass="67509">MPFLAAVCFLLVVSSVNDVPSFCVFGPFFFIVFYLPFEVYSPILWLGILARPRATHMKSTSYQPIRVRTLEILWHGCERDEEAVQLGLQSVAIEGIVSIDYNSQKDRIVTCGGDGYIRLWQLNPEATDSWLANSQSDMTACVSFVAGMRTSWMPLTARWSPHGSMIASAHCDGKICLWWQEKHEDGKKEEEWKDYRHLSGHVIDVYDLCFSPDSRYLLSAGGDGSVVIHDLEGSTVPVVQLTEVHHKFCRGVAWDPWCKYVASFGGGPPLLFFTHTAKTTGASRRVHLTGQRKAPGDYIGESCATTFRRFGWSPDGSLVAVPYGKASHHSNSQNQHHQHKNNNKDASETRRGDDMIHCVYVYTRNALDKVAARLTIRGYSEVRGVLWAPCFLQPLDEDDGDGDSDGGNGSGVETSGRSEGEREVARGGEETATNKAERRRCALAARGSWGPDSYRMAMAVWTADSVVVYTTDSDVRHSDYTDLHMRSISDVAWSPNARYLLTASLDGYVSVISTGGSLGIAHKLPLFSTEPVTVGLCCMMSEIHSLGEKLETGGRSAANSATAAKTSSGGGALLHAPVKKKRKLAEEPQKQQQESVQTIGAIPLSELSELMENI</sequence>
<dbReference type="GO" id="GO:0000785">
    <property type="term" value="C:chromatin"/>
    <property type="evidence" value="ECO:0007669"/>
    <property type="project" value="TreeGrafter"/>
</dbReference>
<dbReference type="InterPro" id="IPR055410">
    <property type="entry name" value="Beta-prop_CAF1B_HIR1"/>
</dbReference>
<dbReference type="EMBL" id="JABDHM010000103">
    <property type="protein sequence ID" value="KAF5218222.1"/>
    <property type="molecule type" value="Genomic_DNA"/>
</dbReference>
<dbReference type="PROSITE" id="PS50294">
    <property type="entry name" value="WD_REPEATS_REGION"/>
    <property type="match status" value="1"/>
</dbReference>
<dbReference type="AlphaFoldDB" id="A0A7J6XUU9"/>
<protein>
    <recommendedName>
        <fullName evidence="10">CAF1B/HIR1 beta-propeller domain-containing protein</fullName>
    </recommendedName>
</protein>